<proteinExistence type="predicted"/>
<reference evidence="1 2" key="1">
    <citation type="submission" date="2022-01" db="EMBL/GenBank/DDBJ databases">
        <authorList>
            <person name="Xiong W."/>
            <person name="Schranz E."/>
        </authorList>
    </citation>
    <scope>NUCLEOTIDE SEQUENCE [LARGE SCALE GENOMIC DNA]</scope>
</reference>
<evidence type="ECO:0000313" key="2">
    <source>
        <dbReference type="Proteomes" id="UP001157418"/>
    </source>
</evidence>
<evidence type="ECO:0000313" key="1">
    <source>
        <dbReference type="EMBL" id="CAH1433569.1"/>
    </source>
</evidence>
<dbReference type="InterPro" id="IPR003386">
    <property type="entry name" value="LACT/PDAT_acylTrfase"/>
</dbReference>
<keyword evidence="2" id="KW-1185">Reference proteome</keyword>
<dbReference type="Gene3D" id="3.40.50.1820">
    <property type="entry name" value="alpha/beta hydrolase"/>
    <property type="match status" value="1"/>
</dbReference>
<dbReference type="Proteomes" id="UP001157418">
    <property type="component" value="Unassembled WGS sequence"/>
</dbReference>
<organism evidence="1 2">
    <name type="scientific">Lactuca virosa</name>
    <dbReference type="NCBI Taxonomy" id="75947"/>
    <lineage>
        <taxon>Eukaryota</taxon>
        <taxon>Viridiplantae</taxon>
        <taxon>Streptophyta</taxon>
        <taxon>Embryophyta</taxon>
        <taxon>Tracheophyta</taxon>
        <taxon>Spermatophyta</taxon>
        <taxon>Magnoliopsida</taxon>
        <taxon>eudicotyledons</taxon>
        <taxon>Gunneridae</taxon>
        <taxon>Pentapetalae</taxon>
        <taxon>asterids</taxon>
        <taxon>campanulids</taxon>
        <taxon>Asterales</taxon>
        <taxon>Asteraceae</taxon>
        <taxon>Cichorioideae</taxon>
        <taxon>Cichorieae</taxon>
        <taxon>Lactucinae</taxon>
        <taxon>Lactuca</taxon>
    </lineage>
</organism>
<dbReference type="Pfam" id="PF02450">
    <property type="entry name" value="LCAT"/>
    <property type="match status" value="1"/>
</dbReference>
<comment type="caution">
    <text evidence="1">The sequence shown here is derived from an EMBL/GenBank/DDBJ whole genome shotgun (WGS) entry which is preliminary data.</text>
</comment>
<dbReference type="EMBL" id="CAKMRJ010003334">
    <property type="protein sequence ID" value="CAH1433569.1"/>
    <property type="molecule type" value="Genomic_DNA"/>
</dbReference>
<sequence length="142" mass="15922">MVYGVSRGSSQGKEKEAKVLSMIHGPLSSRLSPSKLEERDLYFHKLKLNFETTLKHRGGPSIVSAHSFGNNVFRCFLEWLKLEFAPKKCIQWLVDRIHAHFVVGSPLLGSVQTVEATLSGSTFGLPLPEEGHQQITWYDQAV</sequence>
<gene>
    <name evidence="1" type="ORF">LVIROSA_LOCUS20153</name>
</gene>
<dbReference type="GO" id="GO:0008374">
    <property type="term" value="F:O-acyltransferase activity"/>
    <property type="evidence" value="ECO:0007669"/>
    <property type="project" value="InterPro"/>
</dbReference>
<dbReference type="InterPro" id="IPR029058">
    <property type="entry name" value="AB_hydrolase_fold"/>
</dbReference>
<protein>
    <submittedName>
        <fullName evidence="1">Uncharacterized protein</fullName>
    </submittedName>
</protein>
<dbReference type="PANTHER" id="PTHR11440">
    <property type="entry name" value="LECITHIN-CHOLESTEROL ACYLTRANSFERASE-RELATED"/>
    <property type="match status" value="1"/>
</dbReference>
<dbReference type="GO" id="GO:0006629">
    <property type="term" value="P:lipid metabolic process"/>
    <property type="evidence" value="ECO:0007669"/>
    <property type="project" value="InterPro"/>
</dbReference>
<dbReference type="AlphaFoldDB" id="A0AAU9N0J3"/>
<name>A0AAU9N0J3_9ASTR</name>
<accession>A0AAU9N0J3</accession>